<protein>
    <recommendedName>
        <fullName evidence="6">Ankyrin</fullName>
    </recommendedName>
</protein>
<evidence type="ECO:0000256" key="2">
    <source>
        <dbReference type="ARBA" id="ARBA00023043"/>
    </source>
</evidence>
<dbReference type="PANTHER" id="PTHR24126:SF61">
    <property type="entry name" value="CHROMOSOME UNDETERMINED SCAFFOLD_2, WHOLE GENOME SHOTGUN SEQUENCE"/>
    <property type="match status" value="1"/>
</dbReference>
<evidence type="ECO:0008006" key="6">
    <source>
        <dbReference type="Google" id="ProtNLM"/>
    </source>
</evidence>
<dbReference type="PROSITE" id="PS50297">
    <property type="entry name" value="ANK_REP_REGION"/>
    <property type="match status" value="2"/>
</dbReference>
<evidence type="ECO:0000313" key="4">
    <source>
        <dbReference type="EMBL" id="CAG8398160.1"/>
    </source>
</evidence>
<evidence type="ECO:0000256" key="1">
    <source>
        <dbReference type="ARBA" id="ARBA00022737"/>
    </source>
</evidence>
<evidence type="ECO:0000313" key="5">
    <source>
        <dbReference type="Proteomes" id="UP001152646"/>
    </source>
</evidence>
<proteinExistence type="predicted"/>
<dbReference type="PANTHER" id="PTHR24126">
    <property type="entry name" value="ANKYRIN REPEAT, PH AND SEC7 DOMAIN CONTAINING PROTEIN SECG-RELATED"/>
    <property type="match status" value="1"/>
</dbReference>
<comment type="caution">
    <text evidence="4">The sequence shown here is derived from an EMBL/GenBank/DDBJ whole genome shotgun (WGS) entry which is preliminary data.</text>
</comment>
<sequence length="298" mass="33468">MPLRLLISNLTSTMSAYPISEPGNMSRDGTPPSIPAKTLLLAHQLPELGEQHLRECLDRTVGDGCDIRHFYEVMLDAIKSNKVYLVKELLRCKMPVSPIYVLEAVKAKAKDILTTFFDNGWDINTPMNGLDPPILANALEDLEMTTWLLDRGADANARCDIDNTPLSYAVRYAGLPAIDLLLRRGGDVNIGQLVHNAIYREVDTLKVVEFLIDRGASVNSLMYQTHQYSRNMFPFMRETPLHTAVALKRADVIRYLIHKGASVEIKDCRGQTVLQSADEETRILIMQEIRSSSVLHAY</sequence>
<dbReference type="EMBL" id="CAJVPA010000202">
    <property type="protein sequence ID" value="CAG8398160.1"/>
    <property type="molecule type" value="Genomic_DNA"/>
</dbReference>
<name>A0A9W4JLL9_9EURO</name>
<organism evidence="4 5">
    <name type="scientific">Penicillium salamii</name>
    <dbReference type="NCBI Taxonomy" id="1612424"/>
    <lineage>
        <taxon>Eukaryota</taxon>
        <taxon>Fungi</taxon>
        <taxon>Dikarya</taxon>
        <taxon>Ascomycota</taxon>
        <taxon>Pezizomycotina</taxon>
        <taxon>Eurotiomycetes</taxon>
        <taxon>Eurotiomycetidae</taxon>
        <taxon>Eurotiales</taxon>
        <taxon>Aspergillaceae</taxon>
        <taxon>Penicillium</taxon>
    </lineage>
</organism>
<dbReference type="OrthoDB" id="426293at2759"/>
<accession>A0A9W4JLL9</accession>
<dbReference type="InterPro" id="IPR036770">
    <property type="entry name" value="Ankyrin_rpt-contain_sf"/>
</dbReference>
<feature type="repeat" description="ANK" evidence="3">
    <location>
        <begin position="161"/>
        <end position="193"/>
    </location>
</feature>
<keyword evidence="1" id="KW-0677">Repeat</keyword>
<dbReference type="Pfam" id="PF12796">
    <property type="entry name" value="Ank_2"/>
    <property type="match status" value="1"/>
</dbReference>
<reference evidence="4" key="1">
    <citation type="submission" date="2021-07" db="EMBL/GenBank/DDBJ databases">
        <authorList>
            <person name="Branca A.L. A."/>
        </authorList>
    </citation>
    <scope>NUCLEOTIDE SEQUENCE</scope>
</reference>
<feature type="repeat" description="ANK" evidence="3">
    <location>
        <begin position="236"/>
        <end position="268"/>
    </location>
</feature>
<dbReference type="Pfam" id="PF00023">
    <property type="entry name" value="Ank"/>
    <property type="match status" value="1"/>
</dbReference>
<dbReference type="AlphaFoldDB" id="A0A9W4JLL9"/>
<dbReference type="Gene3D" id="1.25.40.20">
    <property type="entry name" value="Ankyrin repeat-containing domain"/>
    <property type="match status" value="2"/>
</dbReference>
<evidence type="ECO:0000256" key="3">
    <source>
        <dbReference type="PROSITE-ProRule" id="PRU00023"/>
    </source>
</evidence>
<dbReference type="PROSITE" id="PS50088">
    <property type="entry name" value="ANK_REPEAT"/>
    <property type="match status" value="2"/>
</dbReference>
<dbReference type="SUPFAM" id="SSF48403">
    <property type="entry name" value="Ankyrin repeat"/>
    <property type="match status" value="1"/>
</dbReference>
<dbReference type="InterPro" id="IPR002110">
    <property type="entry name" value="Ankyrin_rpt"/>
</dbReference>
<keyword evidence="2 3" id="KW-0040">ANK repeat</keyword>
<dbReference type="SMART" id="SM00248">
    <property type="entry name" value="ANK"/>
    <property type="match status" value="4"/>
</dbReference>
<gene>
    <name evidence="4" type="ORF">PSALAMII_LOCUS7809</name>
</gene>
<dbReference type="Proteomes" id="UP001152646">
    <property type="component" value="Unassembled WGS sequence"/>
</dbReference>